<sequence>MQRVRKSKAIGSADLGGWGTLVRHPFFILLLPLVNSIVNEAVSIQHLFILPFAKKQGNEKEEKVTLYHPCLFPSVSSKSSSTRPCVAVRNHFATKHAGTPPKLEVCWNSNRSTACKKTS</sequence>
<evidence type="ECO:0000313" key="2">
    <source>
        <dbReference type="Proteomes" id="UP000030764"/>
    </source>
</evidence>
<organism evidence="1 2">
    <name type="scientific">Trichuris suis</name>
    <name type="common">pig whipworm</name>
    <dbReference type="NCBI Taxonomy" id="68888"/>
    <lineage>
        <taxon>Eukaryota</taxon>
        <taxon>Metazoa</taxon>
        <taxon>Ecdysozoa</taxon>
        <taxon>Nematoda</taxon>
        <taxon>Enoplea</taxon>
        <taxon>Dorylaimia</taxon>
        <taxon>Trichinellida</taxon>
        <taxon>Trichuridae</taxon>
        <taxon>Trichuris</taxon>
    </lineage>
</organism>
<keyword evidence="2" id="KW-1185">Reference proteome</keyword>
<reference evidence="1 2" key="1">
    <citation type="journal article" date="2014" name="Nat. Genet.">
        <title>Genome and transcriptome of the porcine whipworm Trichuris suis.</title>
        <authorList>
            <person name="Jex A.R."/>
            <person name="Nejsum P."/>
            <person name="Schwarz E.M."/>
            <person name="Hu L."/>
            <person name="Young N.D."/>
            <person name="Hall R.S."/>
            <person name="Korhonen P.K."/>
            <person name="Liao S."/>
            <person name="Thamsborg S."/>
            <person name="Xia J."/>
            <person name="Xu P."/>
            <person name="Wang S."/>
            <person name="Scheerlinck J.P."/>
            <person name="Hofmann A."/>
            <person name="Sternberg P.W."/>
            <person name="Wang J."/>
            <person name="Gasser R.B."/>
        </authorList>
    </citation>
    <scope>NUCLEOTIDE SEQUENCE [LARGE SCALE GENOMIC DNA]</scope>
    <source>
        <strain evidence="1">DCEP-RM93M</strain>
    </source>
</reference>
<proteinExistence type="predicted"/>
<name>A0A085LNV8_9BILA</name>
<protein>
    <submittedName>
        <fullName evidence="1">Uncharacterized protein</fullName>
    </submittedName>
</protein>
<accession>A0A085LNV8</accession>
<gene>
    <name evidence="1" type="ORF">M513_12463</name>
</gene>
<dbReference type="EMBL" id="KL363359">
    <property type="protein sequence ID" value="KFD46654.1"/>
    <property type="molecule type" value="Genomic_DNA"/>
</dbReference>
<dbReference type="Proteomes" id="UP000030764">
    <property type="component" value="Unassembled WGS sequence"/>
</dbReference>
<dbReference type="AlphaFoldDB" id="A0A085LNV8"/>
<evidence type="ECO:0000313" key="1">
    <source>
        <dbReference type="EMBL" id="KFD46654.1"/>
    </source>
</evidence>